<proteinExistence type="predicted"/>
<feature type="domain" description="Transposase-associated" evidence="1">
    <location>
        <begin position="3"/>
        <end position="65"/>
    </location>
</feature>
<evidence type="ECO:0000313" key="3">
    <source>
        <dbReference type="Proteomes" id="UP000236161"/>
    </source>
</evidence>
<keyword evidence="3" id="KW-1185">Reference proteome</keyword>
<evidence type="ECO:0000313" key="2">
    <source>
        <dbReference type="EMBL" id="PKA53139.1"/>
    </source>
</evidence>
<name>A0A2I0AC73_9ASPA</name>
<dbReference type="EMBL" id="KZ451999">
    <property type="protein sequence ID" value="PKA53139.1"/>
    <property type="molecule type" value="Genomic_DNA"/>
</dbReference>
<reference evidence="2 3" key="1">
    <citation type="journal article" date="2017" name="Nature">
        <title>The Apostasia genome and the evolution of orchids.</title>
        <authorList>
            <person name="Zhang G.Q."/>
            <person name="Liu K.W."/>
            <person name="Li Z."/>
            <person name="Lohaus R."/>
            <person name="Hsiao Y.Y."/>
            <person name="Niu S.C."/>
            <person name="Wang J.Y."/>
            <person name="Lin Y.C."/>
            <person name="Xu Q."/>
            <person name="Chen L.J."/>
            <person name="Yoshida K."/>
            <person name="Fujiwara S."/>
            <person name="Wang Z.W."/>
            <person name="Zhang Y.Q."/>
            <person name="Mitsuda N."/>
            <person name="Wang M."/>
            <person name="Liu G.H."/>
            <person name="Pecoraro L."/>
            <person name="Huang H.X."/>
            <person name="Xiao X.J."/>
            <person name="Lin M."/>
            <person name="Wu X.Y."/>
            <person name="Wu W.L."/>
            <person name="Chen Y.Y."/>
            <person name="Chang S.B."/>
            <person name="Sakamoto S."/>
            <person name="Ohme-Takagi M."/>
            <person name="Yagi M."/>
            <person name="Zeng S.J."/>
            <person name="Shen C.Y."/>
            <person name="Yeh C.M."/>
            <person name="Luo Y.B."/>
            <person name="Tsai W.C."/>
            <person name="Van de Peer Y."/>
            <person name="Liu Z.J."/>
        </authorList>
    </citation>
    <scope>NUCLEOTIDE SEQUENCE [LARGE SCALE GENOMIC DNA]</scope>
    <source>
        <strain evidence="3">cv. Shenzhen</strain>
        <tissue evidence="2">Stem</tissue>
    </source>
</reference>
<accession>A0A2I0AC73</accession>
<dbReference type="Proteomes" id="UP000236161">
    <property type="component" value="Unassembled WGS sequence"/>
</dbReference>
<dbReference type="Pfam" id="PF13963">
    <property type="entry name" value="Transpos_assoc"/>
    <property type="match status" value="1"/>
</dbReference>
<dbReference type="OrthoDB" id="694007at2759"/>
<dbReference type="AlphaFoldDB" id="A0A2I0AC73"/>
<dbReference type="PANTHER" id="PTHR10775">
    <property type="entry name" value="OS08G0208400 PROTEIN"/>
    <property type="match status" value="1"/>
</dbReference>
<gene>
    <name evidence="2" type="ORF">AXF42_Ash009869</name>
</gene>
<organism evidence="2 3">
    <name type="scientific">Apostasia shenzhenica</name>
    <dbReference type="NCBI Taxonomy" id="1088818"/>
    <lineage>
        <taxon>Eukaryota</taxon>
        <taxon>Viridiplantae</taxon>
        <taxon>Streptophyta</taxon>
        <taxon>Embryophyta</taxon>
        <taxon>Tracheophyta</taxon>
        <taxon>Spermatophyta</taxon>
        <taxon>Magnoliopsida</taxon>
        <taxon>Liliopsida</taxon>
        <taxon>Asparagales</taxon>
        <taxon>Orchidaceae</taxon>
        <taxon>Apostasioideae</taxon>
        <taxon>Apostasia</taxon>
    </lineage>
</organism>
<dbReference type="PANTHER" id="PTHR10775:SF179">
    <property type="entry name" value="TRANSPOSON, EN_SPM-LIKE, TRANSPOSASE-ASSOCIATED DOMAIN PROTEIN"/>
    <property type="match status" value="1"/>
</dbReference>
<dbReference type="InterPro" id="IPR029480">
    <property type="entry name" value="Transpos_assoc"/>
</dbReference>
<sequence length="170" mass="19598">MDRSWMRMDRRSFEYSNGVKNFIEFALNNSISSQEKMRCPCLKCGNMKLFSASTVKDHLLTEQFEEFLEDARTPLFPGCNNFTKLSALMRLYNLKAANGWSNKGFSDLLQLLKEMLPAPNQLSISTYEAKKIICKLGMNYEKISACPNDCVLYRNKYIDLNQCPQCGKSR</sequence>
<evidence type="ECO:0000259" key="1">
    <source>
        <dbReference type="Pfam" id="PF13963"/>
    </source>
</evidence>
<protein>
    <recommendedName>
        <fullName evidence="1">Transposase-associated domain-containing protein</fullName>
    </recommendedName>
</protein>